<sequence length="275" mass="29654">MTASADHDTPDNAAAAPAESPATQPPSDARPPRRNDRPRGGRNGGNQGGRNGGGRRPQAPGAASAERPAQAAPARQHPVLDQLASLCPVLFGETPLPLKRGIFEDLLAAHPGVLEKDSLKAALALHARSTRYLTVIASGQQRHDLSGQPVEALTPEQVHHALIEVFRRRGARSREDLRPKLRQRILKAYEASGLSPDEYLQRVHGRDEEVNQISRDALAEVSARAAREDALLRAFEASGKGINEFADMYGLHVLDANRSLERARARQAAAKPPAP</sequence>
<keyword evidence="7" id="KW-1185">Reference proteome</keyword>
<evidence type="ECO:0000256" key="3">
    <source>
        <dbReference type="ARBA" id="ARBA00023186"/>
    </source>
</evidence>
<evidence type="ECO:0000259" key="5">
    <source>
        <dbReference type="SMART" id="SM00945"/>
    </source>
</evidence>
<dbReference type="GO" id="GO:0005829">
    <property type="term" value="C:cytosol"/>
    <property type="evidence" value="ECO:0007669"/>
    <property type="project" value="TreeGrafter"/>
</dbReference>
<dbReference type="GO" id="GO:0034057">
    <property type="term" value="F:RNA strand-exchange activity"/>
    <property type="evidence" value="ECO:0007669"/>
    <property type="project" value="InterPro"/>
</dbReference>
<accession>A0A4P6WZE1</accession>
<evidence type="ECO:0000256" key="2">
    <source>
        <dbReference type="ARBA" id="ARBA00022884"/>
    </source>
</evidence>
<dbReference type="KEGG" id="hpse:HPF_02800"/>
<dbReference type="Pfam" id="PF04352">
    <property type="entry name" value="ProQ"/>
    <property type="match status" value="1"/>
</dbReference>
<feature type="region of interest" description="Disordered" evidence="4">
    <location>
        <begin position="1"/>
        <end position="76"/>
    </location>
</feature>
<dbReference type="PANTHER" id="PTHR38106:SF1">
    <property type="entry name" value="RNA CHAPERONE PROQ"/>
    <property type="match status" value="1"/>
</dbReference>
<dbReference type="InterPro" id="IPR016103">
    <property type="entry name" value="ProQ/FinO"/>
</dbReference>
<evidence type="ECO:0000256" key="1">
    <source>
        <dbReference type="ARBA" id="ARBA00022490"/>
    </source>
</evidence>
<dbReference type="Proteomes" id="UP000293912">
    <property type="component" value="Chromosome"/>
</dbReference>
<name>A0A4P6WZE1_HYDPS</name>
<reference evidence="6 7" key="1">
    <citation type="submission" date="2019-03" db="EMBL/GenBank/DDBJ databases">
        <authorList>
            <person name="Sebastian G."/>
            <person name="Baumann P."/>
            <person name="Ruckert C."/>
            <person name="Kalinowski J."/>
            <person name="Nebel B."/>
            <person name="Takors R."/>
            <person name="Blombach B."/>
        </authorList>
    </citation>
    <scope>NUCLEOTIDE SEQUENCE [LARGE SCALE GENOMIC DNA]</scope>
    <source>
        <strain evidence="6 7">DSM 1084</strain>
    </source>
</reference>
<protein>
    <submittedName>
        <fullName evidence="6">ProP effector</fullName>
    </submittedName>
</protein>
<feature type="domain" description="ProQ/FinO" evidence="5">
    <location>
        <begin position="71"/>
        <end position="181"/>
    </location>
</feature>
<dbReference type="SMART" id="SM00945">
    <property type="entry name" value="ProQ"/>
    <property type="match status" value="1"/>
</dbReference>
<evidence type="ECO:0000256" key="4">
    <source>
        <dbReference type="SAM" id="MobiDB-lite"/>
    </source>
</evidence>
<keyword evidence="2" id="KW-0694">RNA-binding</keyword>
<dbReference type="SUPFAM" id="SSF48657">
    <property type="entry name" value="FinO-like"/>
    <property type="match status" value="1"/>
</dbReference>
<dbReference type="RefSeq" id="WP_066157325.1">
    <property type="nucleotide sequence ID" value="NZ_CP037867.1"/>
</dbReference>
<proteinExistence type="predicted"/>
<dbReference type="AlphaFoldDB" id="A0A4P6WZE1"/>
<organism evidence="6 7">
    <name type="scientific">Hydrogenophaga pseudoflava</name>
    <name type="common">Pseudomonas carboxydoflava</name>
    <dbReference type="NCBI Taxonomy" id="47421"/>
    <lineage>
        <taxon>Bacteria</taxon>
        <taxon>Pseudomonadati</taxon>
        <taxon>Pseudomonadota</taxon>
        <taxon>Betaproteobacteria</taxon>
        <taxon>Burkholderiales</taxon>
        <taxon>Comamonadaceae</taxon>
        <taxon>Hydrogenophaga</taxon>
    </lineage>
</organism>
<dbReference type="EMBL" id="CP037867">
    <property type="protein sequence ID" value="QBM26594.1"/>
    <property type="molecule type" value="Genomic_DNA"/>
</dbReference>
<dbReference type="InterPro" id="IPR036442">
    <property type="entry name" value="ProQ/FinO_sf"/>
</dbReference>
<dbReference type="PANTHER" id="PTHR38106">
    <property type="entry name" value="RNA CHAPERONE PROQ"/>
    <property type="match status" value="1"/>
</dbReference>
<feature type="compositionally biased region" description="Low complexity" evidence="4">
    <location>
        <begin position="56"/>
        <end position="76"/>
    </location>
</feature>
<dbReference type="GO" id="GO:0010608">
    <property type="term" value="P:post-transcriptional regulation of gene expression"/>
    <property type="evidence" value="ECO:0007669"/>
    <property type="project" value="InterPro"/>
</dbReference>
<gene>
    <name evidence="6" type="primary">proQ</name>
    <name evidence="6" type="ORF">HPF_02800</name>
</gene>
<feature type="compositionally biased region" description="Basic and acidic residues" evidence="4">
    <location>
        <begin position="1"/>
        <end position="10"/>
    </location>
</feature>
<dbReference type="InterPro" id="IPR023529">
    <property type="entry name" value="ProQ"/>
</dbReference>
<feature type="compositionally biased region" description="Gly residues" evidence="4">
    <location>
        <begin position="41"/>
        <end position="55"/>
    </location>
</feature>
<feature type="compositionally biased region" description="Basic and acidic residues" evidence="4">
    <location>
        <begin position="30"/>
        <end position="39"/>
    </location>
</feature>
<keyword evidence="1" id="KW-0963">Cytoplasm</keyword>
<keyword evidence="3" id="KW-0143">Chaperone</keyword>
<dbReference type="GO" id="GO:0033592">
    <property type="term" value="F:RNA strand annealing activity"/>
    <property type="evidence" value="ECO:0007669"/>
    <property type="project" value="InterPro"/>
</dbReference>
<evidence type="ECO:0000313" key="7">
    <source>
        <dbReference type="Proteomes" id="UP000293912"/>
    </source>
</evidence>
<feature type="compositionally biased region" description="Low complexity" evidence="4">
    <location>
        <begin position="11"/>
        <end position="27"/>
    </location>
</feature>
<evidence type="ECO:0000313" key="6">
    <source>
        <dbReference type="EMBL" id="QBM26594.1"/>
    </source>
</evidence>
<dbReference type="Gene3D" id="1.10.1710.10">
    <property type="entry name" value="ProQ/FinO domain"/>
    <property type="match status" value="1"/>
</dbReference>